<evidence type="ECO:0000259" key="2">
    <source>
        <dbReference type="Pfam" id="PF01702"/>
    </source>
</evidence>
<comment type="caution">
    <text evidence="3">The sequence shown here is derived from an EMBL/GenBank/DDBJ whole genome shotgun (WGS) entry which is preliminary data.</text>
</comment>
<proteinExistence type="predicted"/>
<dbReference type="PANTHER" id="PTHR46499">
    <property type="entry name" value="QUEUINE TRNA-RIBOSYLTRANSFERASE"/>
    <property type="match status" value="1"/>
</dbReference>
<dbReference type="EMBL" id="BARS01050326">
    <property type="protein sequence ID" value="GAG47423.1"/>
    <property type="molecule type" value="Genomic_DNA"/>
</dbReference>
<organism evidence="3">
    <name type="scientific">marine sediment metagenome</name>
    <dbReference type="NCBI Taxonomy" id="412755"/>
    <lineage>
        <taxon>unclassified sequences</taxon>
        <taxon>metagenomes</taxon>
        <taxon>ecological metagenomes</taxon>
    </lineage>
</organism>
<dbReference type="AlphaFoldDB" id="X0YFJ5"/>
<dbReference type="GO" id="GO:0005829">
    <property type="term" value="C:cytosol"/>
    <property type="evidence" value="ECO:0007669"/>
    <property type="project" value="TreeGrafter"/>
</dbReference>
<evidence type="ECO:0000313" key="3">
    <source>
        <dbReference type="EMBL" id="GAG47423.1"/>
    </source>
</evidence>
<dbReference type="InterPro" id="IPR002616">
    <property type="entry name" value="tRNA_ribo_trans-like"/>
</dbReference>
<name>X0YFJ5_9ZZZZ</name>
<evidence type="ECO:0000256" key="1">
    <source>
        <dbReference type="ARBA" id="ARBA00022694"/>
    </source>
</evidence>
<dbReference type="InterPro" id="IPR036511">
    <property type="entry name" value="TGT-like_sf"/>
</dbReference>
<dbReference type="GO" id="GO:0008616">
    <property type="term" value="P:tRNA queuosine(34) biosynthetic process"/>
    <property type="evidence" value="ECO:0007669"/>
    <property type="project" value="TreeGrafter"/>
</dbReference>
<gene>
    <name evidence="3" type="ORF">S01H1_75156</name>
</gene>
<feature type="domain" description="tRNA-guanine(15) transglycosylase-like" evidence="2">
    <location>
        <begin position="4"/>
        <end position="192"/>
    </location>
</feature>
<dbReference type="PANTHER" id="PTHR46499:SF1">
    <property type="entry name" value="QUEUINE TRNA-RIBOSYLTRANSFERASE"/>
    <property type="match status" value="1"/>
</dbReference>
<keyword evidence="1" id="KW-0819">tRNA processing</keyword>
<dbReference type="Pfam" id="PF01702">
    <property type="entry name" value="TGT"/>
    <property type="match status" value="1"/>
</dbReference>
<feature type="non-terminal residue" evidence="3">
    <location>
        <position position="1"/>
    </location>
</feature>
<reference evidence="3" key="1">
    <citation type="journal article" date="2014" name="Front. Microbiol.">
        <title>High frequency of phylogenetically diverse reductive dehalogenase-homologous genes in deep subseafloor sedimentary metagenomes.</title>
        <authorList>
            <person name="Kawai M."/>
            <person name="Futagami T."/>
            <person name="Toyoda A."/>
            <person name="Takaki Y."/>
            <person name="Nishi S."/>
            <person name="Hori S."/>
            <person name="Arai W."/>
            <person name="Tsubouchi T."/>
            <person name="Morono Y."/>
            <person name="Uchiyama I."/>
            <person name="Ito T."/>
            <person name="Fujiyama A."/>
            <person name="Inagaki F."/>
            <person name="Takami H."/>
        </authorList>
    </citation>
    <scope>NUCLEOTIDE SEQUENCE</scope>
    <source>
        <strain evidence="3">Expedition CK06-06</strain>
    </source>
</reference>
<accession>X0YFJ5</accession>
<dbReference type="InterPro" id="IPR050076">
    <property type="entry name" value="ArchSynthase1/Queuine_TRR"/>
</dbReference>
<sequence>HGDNRSALFGIVQGGIYDDLRDESLQGLEKLDFDGYAIGGLSVGEPKEEMIQVLDHLMPEMPQDKPRYLMGVGTPADLVEGVLRGIDMFDCVMPTRNARNGHLFTEHGDVRIRNSCHKQDLNPLDSDCGCYTCQHYSRAYLHHLDKCHEILGSRLNTIHNLYYYQQLMLGLRSAIEQDNIDAFVAEFYQKREVTS</sequence>
<dbReference type="Gene3D" id="3.20.20.105">
    <property type="entry name" value="Queuine tRNA-ribosyltransferase-like"/>
    <property type="match status" value="1"/>
</dbReference>
<protein>
    <recommendedName>
        <fullName evidence="2">tRNA-guanine(15) transglycosylase-like domain-containing protein</fullName>
    </recommendedName>
</protein>
<dbReference type="SUPFAM" id="SSF51713">
    <property type="entry name" value="tRNA-guanine transglycosylase"/>
    <property type="match status" value="1"/>
</dbReference>
<dbReference type="NCBIfam" id="TIGR00449">
    <property type="entry name" value="tgt_general"/>
    <property type="match status" value="1"/>
</dbReference>